<protein>
    <recommendedName>
        <fullName evidence="6">Fe2OG dioxygenase domain-containing protein</fullName>
    </recommendedName>
</protein>
<sequence>MGMAPHTDTSLFTILHGTQPVAGLQVLKDDIGWVPVPPVSGALTVNIGDILHILSNGRFHSVLHRVVVNRTHHRYSVAFFYMPPLDCKISPLSLDPPRYPSITRKDQLGSDNIGNLKTRALERKKAYLRSVAFCEKLIAYAPASLQSRIKPIIALCGTDITLNCVHGFDSHKSASREIAFFFGTMFSTDIDVDDYPSVDPATVGGVPVVDLNDHNAMKLVLVSHACEMWGVFQVVNHGVPMSPLQNIEAQVRRLFSLLSEHKLKVARLPVSIFDYGCVPMSSFVPNLVWSEGFTIVDSSPTLAR</sequence>
<evidence type="ECO:0000313" key="7">
    <source>
        <dbReference type="EMBL" id="KAK9106779.1"/>
    </source>
</evidence>
<evidence type="ECO:0000256" key="5">
    <source>
        <dbReference type="RuleBase" id="RU003682"/>
    </source>
</evidence>
<keyword evidence="5" id="KW-0560">Oxidoreductase</keyword>
<dbReference type="InterPro" id="IPR044861">
    <property type="entry name" value="IPNS-like_FE2OG_OXY"/>
</dbReference>
<dbReference type="Gene3D" id="2.60.120.330">
    <property type="entry name" value="B-lactam Antibiotic, Isopenicillin N Synthase, Chain"/>
    <property type="match status" value="2"/>
</dbReference>
<dbReference type="AlphaFoldDB" id="A0AAP0FLR6"/>
<evidence type="ECO:0000256" key="1">
    <source>
        <dbReference type="ARBA" id="ARBA00000082"/>
    </source>
</evidence>
<feature type="domain" description="Fe2OG dioxygenase" evidence="6">
    <location>
        <begin position="1"/>
        <end position="83"/>
    </location>
</feature>
<comment type="catalytic activity">
    <reaction evidence="1">
        <text>a 2'-deoxyribonucleoside 5'-diphosphate + ATP = a 2'-deoxyribonucleoside 5'-triphosphate + ADP</text>
        <dbReference type="Rhea" id="RHEA:44640"/>
        <dbReference type="ChEBI" id="CHEBI:30616"/>
        <dbReference type="ChEBI" id="CHEBI:61560"/>
        <dbReference type="ChEBI" id="CHEBI:73316"/>
        <dbReference type="ChEBI" id="CHEBI:456216"/>
        <dbReference type="EC" id="2.7.4.6"/>
    </reaction>
</comment>
<dbReference type="InterPro" id="IPR005123">
    <property type="entry name" value="Oxoglu/Fe-dep_dioxygenase_dom"/>
</dbReference>
<comment type="catalytic activity">
    <reaction evidence="2">
        <text>a ribonucleoside 5'-diphosphate + ATP = a ribonucleoside 5'-triphosphate + ADP</text>
        <dbReference type="Rhea" id="RHEA:18113"/>
        <dbReference type="ChEBI" id="CHEBI:30616"/>
        <dbReference type="ChEBI" id="CHEBI:57930"/>
        <dbReference type="ChEBI" id="CHEBI:61557"/>
        <dbReference type="ChEBI" id="CHEBI:456216"/>
        <dbReference type="EC" id="2.7.4.6"/>
    </reaction>
</comment>
<comment type="similarity">
    <text evidence="5">Belongs to the iron/ascorbate-dependent oxidoreductase family.</text>
</comment>
<dbReference type="InterPro" id="IPR050231">
    <property type="entry name" value="Iron_ascorbate_oxido_reductase"/>
</dbReference>
<dbReference type="Pfam" id="PF03171">
    <property type="entry name" value="2OG-FeII_Oxy"/>
    <property type="match status" value="1"/>
</dbReference>
<dbReference type="PROSITE" id="PS51471">
    <property type="entry name" value="FE2OG_OXY"/>
    <property type="match status" value="1"/>
</dbReference>
<proteinExistence type="inferred from homology"/>
<evidence type="ECO:0000256" key="4">
    <source>
        <dbReference type="ARBA" id="ARBA00023004"/>
    </source>
</evidence>
<dbReference type="GO" id="GO:0046872">
    <property type="term" value="F:metal ion binding"/>
    <property type="evidence" value="ECO:0007669"/>
    <property type="project" value="UniProtKB-KW"/>
</dbReference>
<dbReference type="InterPro" id="IPR027443">
    <property type="entry name" value="IPNS-like_sf"/>
</dbReference>
<dbReference type="EMBL" id="JBBNAF010000010">
    <property type="protein sequence ID" value="KAK9106779.1"/>
    <property type="molecule type" value="Genomic_DNA"/>
</dbReference>
<dbReference type="Pfam" id="PF14226">
    <property type="entry name" value="DIOX_N"/>
    <property type="match status" value="1"/>
</dbReference>
<dbReference type="Gene3D" id="3.30.70.141">
    <property type="entry name" value="Nucleoside diphosphate kinase-like domain"/>
    <property type="match status" value="1"/>
</dbReference>
<name>A0AAP0FLR6_9MAGN</name>
<comment type="caution">
    <text evidence="7">The sequence shown here is derived from an EMBL/GenBank/DDBJ whole genome shotgun (WGS) entry which is preliminary data.</text>
</comment>
<keyword evidence="8" id="KW-1185">Reference proteome</keyword>
<dbReference type="GO" id="GO:0016491">
    <property type="term" value="F:oxidoreductase activity"/>
    <property type="evidence" value="ECO:0007669"/>
    <property type="project" value="UniProtKB-KW"/>
</dbReference>
<gene>
    <name evidence="7" type="ORF">Syun_022790</name>
</gene>
<keyword evidence="3 5" id="KW-0479">Metal-binding</keyword>
<evidence type="ECO:0000259" key="6">
    <source>
        <dbReference type="PROSITE" id="PS51471"/>
    </source>
</evidence>
<dbReference type="Proteomes" id="UP001420932">
    <property type="component" value="Unassembled WGS sequence"/>
</dbReference>
<evidence type="ECO:0000313" key="8">
    <source>
        <dbReference type="Proteomes" id="UP001420932"/>
    </source>
</evidence>
<organism evidence="7 8">
    <name type="scientific">Stephania yunnanensis</name>
    <dbReference type="NCBI Taxonomy" id="152371"/>
    <lineage>
        <taxon>Eukaryota</taxon>
        <taxon>Viridiplantae</taxon>
        <taxon>Streptophyta</taxon>
        <taxon>Embryophyta</taxon>
        <taxon>Tracheophyta</taxon>
        <taxon>Spermatophyta</taxon>
        <taxon>Magnoliopsida</taxon>
        <taxon>Ranunculales</taxon>
        <taxon>Menispermaceae</taxon>
        <taxon>Menispermoideae</taxon>
        <taxon>Cissampelideae</taxon>
        <taxon>Stephania</taxon>
    </lineage>
</organism>
<dbReference type="InterPro" id="IPR036850">
    <property type="entry name" value="NDK-like_dom_sf"/>
</dbReference>
<dbReference type="SUPFAM" id="SSF54919">
    <property type="entry name" value="Nucleoside diphosphate kinase, NDK"/>
    <property type="match status" value="1"/>
</dbReference>
<dbReference type="InterPro" id="IPR026992">
    <property type="entry name" value="DIOX_N"/>
</dbReference>
<dbReference type="GO" id="GO:0004550">
    <property type="term" value="F:nucleoside diphosphate kinase activity"/>
    <property type="evidence" value="ECO:0007669"/>
    <property type="project" value="UniProtKB-EC"/>
</dbReference>
<reference evidence="7 8" key="1">
    <citation type="submission" date="2024-01" db="EMBL/GenBank/DDBJ databases">
        <title>Genome assemblies of Stephania.</title>
        <authorList>
            <person name="Yang L."/>
        </authorList>
    </citation>
    <scope>NUCLEOTIDE SEQUENCE [LARGE SCALE GENOMIC DNA]</scope>
    <source>
        <strain evidence="7">YNDBR</strain>
        <tissue evidence="7">Leaf</tissue>
    </source>
</reference>
<evidence type="ECO:0000256" key="2">
    <source>
        <dbReference type="ARBA" id="ARBA00000937"/>
    </source>
</evidence>
<dbReference type="PANTHER" id="PTHR47990">
    <property type="entry name" value="2-OXOGLUTARATE (2OG) AND FE(II)-DEPENDENT OXYGENASE SUPERFAMILY PROTEIN-RELATED"/>
    <property type="match status" value="1"/>
</dbReference>
<keyword evidence="4 5" id="KW-0408">Iron</keyword>
<accession>A0AAP0FLR6</accession>
<evidence type="ECO:0000256" key="3">
    <source>
        <dbReference type="ARBA" id="ARBA00022723"/>
    </source>
</evidence>
<dbReference type="SUPFAM" id="SSF51197">
    <property type="entry name" value="Clavaminate synthase-like"/>
    <property type="match status" value="2"/>
</dbReference>